<reference evidence="6 7" key="1">
    <citation type="submission" date="2015-05" db="EMBL/GenBank/DDBJ databases">
        <title>Draft genome sequence of the bacterium Gordonia jacobaea a new member of the Gordonia genus.</title>
        <authorList>
            <person name="Jimenez-Galisteo G."/>
            <person name="Dominguez A."/>
            <person name="Munoz E."/>
            <person name="Vinas M."/>
        </authorList>
    </citation>
    <scope>NUCLEOTIDE SEQUENCE [LARGE SCALE GENOMIC DNA]</scope>
    <source>
        <strain evidence="7">mv1</strain>
    </source>
</reference>
<keyword evidence="7" id="KW-1185">Reference proteome</keyword>
<dbReference type="InterPro" id="IPR036661">
    <property type="entry name" value="Luciferase-like_sf"/>
</dbReference>
<gene>
    <name evidence="6" type="ORF">ABW18_12575</name>
</gene>
<dbReference type="Proteomes" id="UP000037247">
    <property type="component" value="Unassembled WGS sequence"/>
</dbReference>
<accession>A0ABR5IBV6</accession>
<evidence type="ECO:0000256" key="2">
    <source>
        <dbReference type="ARBA" id="ARBA00022643"/>
    </source>
</evidence>
<dbReference type="InterPro" id="IPR011251">
    <property type="entry name" value="Luciferase-like_dom"/>
</dbReference>
<keyword evidence="3" id="KW-0560">Oxidoreductase</keyword>
<sequence>MPSFGILTAPQQVNYSDLLQVWQDADGIPAIEHMWLFDHLLPIGGPLEGPIFEGWTLLSALAAVTERVRVGMLVTSNRFRPPAMLAKIATTVDVVSDGRLDFGIGAGSNPRIPIARREYEANGLPYNSFGQSVEALAEACEVIKRLWTEDDPFDFTGEHVVLTGAVGNPKPLQRPHPPLLIGGRSRATLRVVAQHADIWNMPGGDIAEMVERNALLDRLCDEIGRDPASIVRSVALPTSYEHPAQTRAAIAEVVDAGFTHLVLILPAPFPAHAALWLANNIIG</sequence>
<dbReference type="SUPFAM" id="SSF51679">
    <property type="entry name" value="Bacterial luciferase-like"/>
    <property type="match status" value="1"/>
</dbReference>
<evidence type="ECO:0000259" key="5">
    <source>
        <dbReference type="Pfam" id="PF00296"/>
    </source>
</evidence>
<keyword evidence="1" id="KW-0285">Flavoprotein</keyword>
<feature type="domain" description="Luciferase-like" evidence="5">
    <location>
        <begin position="31"/>
        <end position="247"/>
    </location>
</feature>
<dbReference type="PANTHER" id="PTHR42847:SF4">
    <property type="entry name" value="ALKANESULFONATE MONOOXYGENASE-RELATED"/>
    <property type="match status" value="1"/>
</dbReference>
<evidence type="ECO:0000256" key="3">
    <source>
        <dbReference type="ARBA" id="ARBA00023002"/>
    </source>
</evidence>
<comment type="caution">
    <text evidence="6">The sequence shown here is derived from an EMBL/GenBank/DDBJ whole genome shotgun (WGS) entry which is preliminary data.</text>
</comment>
<dbReference type="RefSeq" id="WP_049699288.1">
    <property type="nucleotide sequence ID" value="NZ_JAQDQF010000008.1"/>
</dbReference>
<name>A0ABR5IBV6_9ACTN</name>
<dbReference type="InterPro" id="IPR050172">
    <property type="entry name" value="SsuD_RutA_monooxygenase"/>
</dbReference>
<protein>
    <submittedName>
        <fullName evidence="6">Luciferase</fullName>
    </submittedName>
</protein>
<dbReference type="PANTHER" id="PTHR42847">
    <property type="entry name" value="ALKANESULFONATE MONOOXYGENASE"/>
    <property type="match status" value="1"/>
</dbReference>
<keyword evidence="4" id="KW-0503">Monooxygenase</keyword>
<keyword evidence="2" id="KW-0288">FMN</keyword>
<dbReference type="EMBL" id="LDTZ01000017">
    <property type="protein sequence ID" value="KNA91117.1"/>
    <property type="molecule type" value="Genomic_DNA"/>
</dbReference>
<evidence type="ECO:0000313" key="6">
    <source>
        <dbReference type="EMBL" id="KNA91117.1"/>
    </source>
</evidence>
<evidence type="ECO:0000256" key="4">
    <source>
        <dbReference type="ARBA" id="ARBA00023033"/>
    </source>
</evidence>
<evidence type="ECO:0000313" key="7">
    <source>
        <dbReference type="Proteomes" id="UP000037247"/>
    </source>
</evidence>
<organism evidence="6 7">
    <name type="scientific">Gordonia jacobaea</name>
    <dbReference type="NCBI Taxonomy" id="122202"/>
    <lineage>
        <taxon>Bacteria</taxon>
        <taxon>Bacillati</taxon>
        <taxon>Actinomycetota</taxon>
        <taxon>Actinomycetes</taxon>
        <taxon>Mycobacteriales</taxon>
        <taxon>Gordoniaceae</taxon>
        <taxon>Gordonia</taxon>
    </lineage>
</organism>
<proteinExistence type="predicted"/>
<dbReference type="Gene3D" id="3.20.20.30">
    <property type="entry name" value="Luciferase-like domain"/>
    <property type="match status" value="1"/>
</dbReference>
<evidence type="ECO:0000256" key="1">
    <source>
        <dbReference type="ARBA" id="ARBA00022630"/>
    </source>
</evidence>
<dbReference type="Pfam" id="PF00296">
    <property type="entry name" value="Bac_luciferase"/>
    <property type="match status" value="1"/>
</dbReference>